<feature type="transmembrane region" description="Helical" evidence="12">
    <location>
        <begin position="222"/>
        <end position="241"/>
    </location>
</feature>
<accession>A0A0R1TWH0</accession>
<keyword evidence="10" id="KW-0408">Iron</keyword>
<evidence type="ECO:0000256" key="3">
    <source>
        <dbReference type="ARBA" id="ARBA00022448"/>
    </source>
</evidence>
<dbReference type="GO" id="GO:0019646">
    <property type="term" value="P:aerobic electron transport chain"/>
    <property type="evidence" value="ECO:0007669"/>
    <property type="project" value="TreeGrafter"/>
</dbReference>
<evidence type="ECO:0000256" key="8">
    <source>
        <dbReference type="ARBA" id="ARBA00022982"/>
    </source>
</evidence>
<dbReference type="PANTHER" id="PTHR43141">
    <property type="entry name" value="CYTOCHROME BD2 SUBUNIT II"/>
    <property type="match status" value="1"/>
</dbReference>
<dbReference type="PATRIC" id="fig|1423724.4.peg.70"/>
<dbReference type="GO" id="GO:0016682">
    <property type="term" value="F:oxidoreductase activity, acting on diphenols and related substances as donors, oxygen as acceptor"/>
    <property type="evidence" value="ECO:0007669"/>
    <property type="project" value="TreeGrafter"/>
</dbReference>
<dbReference type="InterPro" id="IPR003317">
    <property type="entry name" value="Cyt-d_oxidase_su2"/>
</dbReference>
<evidence type="ECO:0000256" key="11">
    <source>
        <dbReference type="ARBA" id="ARBA00023136"/>
    </source>
</evidence>
<keyword evidence="6 12" id="KW-0812">Transmembrane</keyword>
<evidence type="ECO:0000256" key="12">
    <source>
        <dbReference type="SAM" id="Phobius"/>
    </source>
</evidence>
<comment type="subcellular location">
    <subcellularLocation>
        <location evidence="1">Cell membrane</location>
        <topology evidence="1">Multi-pass membrane protein</topology>
    </subcellularLocation>
</comment>
<keyword evidence="3" id="KW-0813">Transport</keyword>
<gene>
    <name evidence="13" type="ORF">FC32_GL000069</name>
</gene>
<protein>
    <submittedName>
        <fullName evidence="13">Cytochrome d ubiquinol oxidase, subunit II</fullName>
    </submittedName>
</protein>
<dbReference type="NCBIfam" id="TIGR00203">
    <property type="entry name" value="cydB"/>
    <property type="match status" value="1"/>
</dbReference>
<evidence type="ECO:0000256" key="7">
    <source>
        <dbReference type="ARBA" id="ARBA00022723"/>
    </source>
</evidence>
<dbReference type="AlphaFoldDB" id="A0A0R1TWH0"/>
<keyword evidence="9 12" id="KW-1133">Transmembrane helix</keyword>
<dbReference type="Pfam" id="PF02322">
    <property type="entry name" value="Cyt_bd_oxida_II"/>
    <property type="match status" value="1"/>
</dbReference>
<feature type="transmembrane region" description="Helical" evidence="12">
    <location>
        <begin position="83"/>
        <end position="103"/>
    </location>
</feature>
<dbReference type="RefSeq" id="WP_056957256.1">
    <property type="nucleotide sequence ID" value="NZ_AZFT01000033.1"/>
</dbReference>
<reference evidence="13 14" key="1">
    <citation type="journal article" date="2015" name="Genome Announc.">
        <title>Expanding the biotechnology potential of lactobacilli through comparative genomics of 213 strains and associated genera.</title>
        <authorList>
            <person name="Sun Z."/>
            <person name="Harris H.M."/>
            <person name="McCann A."/>
            <person name="Guo C."/>
            <person name="Argimon S."/>
            <person name="Zhang W."/>
            <person name="Yang X."/>
            <person name="Jeffery I.B."/>
            <person name="Cooney J.C."/>
            <person name="Kagawa T.F."/>
            <person name="Liu W."/>
            <person name="Song Y."/>
            <person name="Salvetti E."/>
            <person name="Wrobel A."/>
            <person name="Rasinkangas P."/>
            <person name="Parkhill J."/>
            <person name="Rea M.C."/>
            <person name="O'Sullivan O."/>
            <person name="Ritari J."/>
            <person name="Douillard F.P."/>
            <person name="Paul Ross R."/>
            <person name="Yang R."/>
            <person name="Briner A.E."/>
            <person name="Felis G.E."/>
            <person name="de Vos W.M."/>
            <person name="Barrangou R."/>
            <person name="Klaenhammer T.R."/>
            <person name="Caufield P.W."/>
            <person name="Cui Y."/>
            <person name="Zhang H."/>
            <person name="O'Toole P.W."/>
        </authorList>
    </citation>
    <scope>NUCLEOTIDE SEQUENCE [LARGE SCALE GENOMIC DNA]</scope>
    <source>
        <strain evidence="13 14">DSM 16634</strain>
    </source>
</reference>
<sequence>MSFLQVLWFILIGVLFAGFFFLDGFDFGVGMATRSLAHNEEERTQIIETIGPVWDGNEVWLITAGGAMFASFPYWYATLFSGYYLILLMILFGLIIRGVSFEFRVASAPEKQPLWSWALALGSLIVPFFLGVMFVSMIQGMPIDAKGNMSAGFFDYFNLMSIVGGVAVVLLSYLHGLNYIALKTLGDIRERARNYAEFLYWILYVGLVVFAILLFFKTDFFQVRPIGTLVTVVLIVLFSVLGHVATFKGNEMVAFISSGLTFVSLVAMIFVGMFPRVMISSISDKFDLLINSASSTSYTLTVMTIATVCLLPFVLAYTIWAYWIFRKRIALPAVQTSEVVK</sequence>
<keyword evidence="14" id="KW-1185">Reference proteome</keyword>
<dbReference type="GO" id="GO:0005886">
    <property type="term" value="C:plasma membrane"/>
    <property type="evidence" value="ECO:0007669"/>
    <property type="project" value="UniProtKB-SubCell"/>
</dbReference>
<proteinExistence type="inferred from homology"/>
<keyword evidence="8" id="KW-0249">Electron transport</keyword>
<feature type="transmembrane region" description="Helical" evidence="12">
    <location>
        <begin position="115"/>
        <end position="136"/>
    </location>
</feature>
<evidence type="ECO:0000313" key="13">
    <source>
        <dbReference type="EMBL" id="KRL85673.1"/>
    </source>
</evidence>
<keyword evidence="4" id="KW-1003">Cell membrane</keyword>
<dbReference type="PIRSF" id="PIRSF000267">
    <property type="entry name" value="Cyt_oxidse_sub2"/>
    <property type="match status" value="1"/>
</dbReference>
<evidence type="ECO:0000256" key="6">
    <source>
        <dbReference type="ARBA" id="ARBA00022692"/>
    </source>
</evidence>
<feature type="transmembrane region" description="Helical" evidence="12">
    <location>
        <begin position="6"/>
        <end position="25"/>
    </location>
</feature>
<feature type="transmembrane region" description="Helical" evidence="12">
    <location>
        <begin position="253"/>
        <end position="278"/>
    </location>
</feature>
<name>A0A0R1TWH0_9LACO</name>
<comment type="similarity">
    <text evidence="2">Belongs to the cytochrome ubiquinol oxidase subunit 2 family.</text>
</comment>
<evidence type="ECO:0000313" key="14">
    <source>
        <dbReference type="Proteomes" id="UP000051324"/>
    </source>
</evidence>
<dbReference type="GO" id="GO:0070069">
    <property type="term" value="C:cytochrome complex"/>
    <property type="evidence" value="ECO:0007669"/>
    <property type="project" value="TreeGrafter"/>
</dbReference>
<dbReference type="EMBL" id="AZFT01000033">
    <property type="protein sequence ID" value="KRL85673.1"/>
    <property type="molecule type" value="Genomic_DNA"/>
</dbReference>
<keyword evidence="7" id="KW-0479">Metal-binding</keyword>
<evidence type="ECO:0000256" key="1">
    <source>
        <dbReference type="ARBA" id="ARBA00004651"/>
    </source>
</evidence>
<evidence type="ECO:0000256" key="9">
    <source>
        <dbReference type="ARBA" id="ARBA00022989"/>
    </source>
</evidence>
<feature type="transmembrane region" description="Helical" evidence="12">
    <location>
        <begin position="298"/>
        <end position="325"/>
    </location>
</feature>
<evidence type="ECO:0000256" key="4">
    <source>
        <dbReference type="ARBA" id="ARBA00022475"/>
    </source>
</evidence>
<evidence type="ECO:0000256" key="5">
    <source>
        <dbReference type="ARBA" id="ARBA00022617"/>
    </source>
</evidence>
<dbReference type="Proteomes" id="UP000051324">
    <property type="component" value="Unassembled WGS sequence"/>
</dbReference>
<evidence type="ECO:0000256" key="2">
    <source>
        <dbReference type="ARBA" id="ARBA00007543"/>
    </source>
</evidence>
<keyword evidence="11 12" id="KW-0472">Membrane</keyword>
<keyword evidence="5" id="KW-0349">Heme</keyword>
<dbReference type="PANTHER" id="PTHR43141:SF5">
    <property type="entry name" value="CYTOCHROME BD-I UBIQUINOL OXIDASE SUBUNIT 2"/>
    <property type="match status" value="1"/>
</dbReference>
<dbReference type="eggNOG" id="COG1294">
    <property type="taxonomic scope" value="Bacteria"/>
</dbReference>
<comment type="caution">
    <text evidence="13">The sequence shown here is derived from an EMBL/GenBank/DDBJ whole genome shotgun (WGS) entry which is preliminary data.</text>
</comment>
<organism evidence="13 14">
    <name type="scientific">Ligilactobacillus apodemi DSM 16634 = JCM 16172</name>
    <dbReference type="NCBI Taxonomy" id="1423724"/>
    <lineage>
        <taxon>Bacteria</taxon>
        <taxon>Bacillati</taxon>
        <taxon>Bacillota</taxon>
        <taxon>Bacilli</taxon>
        <taxon>Lactobacillales</taxon>
        <taxon>Lactobacillaceae</taxon>
        <taxon>Ligilactobacillus</taxon>
    </lineage>
</organism>
<dbReference type="GO" id="GO:0009055">
    <property type="term" value="F:electron transfer activity"/>
    <property type="evidence" value="ECO:0007669"/>
    <property type="project" value="TreeGrafter"/>
</dbReference>
<feature type="transmembrane region" description="Helical" evidence="12">
    <location>
        <begin position="198"/>
        <end position="216"/>
    </location>
</feature>
<dbReference type="GO" id="GO:0046872">
    <property type="term" value="F:metal ion binding"/>
    <property type="evidence" value="ECO:0007669"/>
    <property type="project" value="UniProtKB-KW"/>
</dbReference>
<dbReference type="STRING" id="1423724.FC32_GL000069"/>
<evidence type="ECO:0000256" key="10">
    <source>
        <dbReference type="ARBA" id="ARBA00023004"/>
    </source>
</evidence>
<feature type="transmembrane region" description="Helical" evidence="12">
    <location>
        <begin position="156"/>
        <end position="177"/>
    </location>
</feature>